<keyword evidence="6" id="KW-1003">Cell membrane</keyword>
<accession>A0A7Y9H1C4</accession>
<sequence length="286" mass="30212">MTTAITTATTTTPQPHRDRPLERARWVVADTWVVARRHLLRLVRRPDELLGTLLVPVMAVVMFGFVFGDALGIAMGVPSADYREFLLPGLFALTMAFGIGTTTIAVASDVRGGVLDRMQTLPMAPVAVLAGRVLADVLTAVVELGLLMGLGSLVGWQWHGGAGAVAGAVGLLLLLRLMFSSVGILLGLLVSGPEAAMKYFALVFPLALVADTVVPTALMPAWLSGIAAWNPLSITVTSTRELFGNPTATPTSWVVEHASALAAGLPILLTSLCVALALLRFRRSVR</sequence>
<dbReference type="EMBL" id="JACCBW010000001">
    <property type="protein sequence ID" value="NYE36128.1"/>
    <property type="molecule type" value="Genomic_DNA"/>
</dbReference>
<dbReference type="PANTHER" id="PTHR43229">
    <property type="entry name" value="NODULATION PROTEIN J"/>
    <property type="match status" value="1"/>
</dbReference>
<keyword evidence="9" id="KW-1185">Reference proteome</keyword>
<dbReference type="InterPro" id="IPR000412">
    <property type="entry name" value="ABC_2_transport"/>
</dbReference>
<evidence type="ECO:0000313" key="8">
    <source>
        <dbReference type="EMBL" id="NYE36128.1"/>
    </source>
</evidence>
<keyword evidence="6" id="KW-0813">Transport</keyword>
<comment type="similarity">
    <text evidence="6">Belongs to the ABC-2 integral membrane protein family.</text>
</comment>
<name>A0A7Y9H1C4_9ACTN</name>
<gene>
    <name evidence="8" type="ORF">F4692_001232</name>
</gene>
<dbReference type="Pfam" id="PF01061">
    <property type="entry name" value="ABC2_membrane"/>
    <property type="match status" value="1"/>
</dbReference>
<feature type="domain" description="ABC transmembrane type-2" evidence="7">
    <location>
        <begin position="47"/>
        <end position="284"/>
    </location>
</feature>
<dbReference type="InterPro" id="IPR013525">
    <property type="entry name" value="ABC2_TM"/>
</dbReference>
<dbReference type="GO" id="GO:0043190">
    <property type="term" value="C:ATP-binding cassette (ABC) transporter complex"/>
    <property type="evidence" value="ECO:0007669"/>
    <property type="project" value="InterPro"/>
</dbReference>
<proteinExistence type="inferred from homology"/>
<dbReference type="InterPro" id="IPR047817">
    <property type="entry name" value="ABC2_TM_bact-type"/>
</dbReference>
<dbReference type="GO" id="GO:0140359">
    <property type="term" value="F:ABC-type transporter activity"/>
    <property type="evidence" value="ECO:0007669"/>
    <property type="project" value="InterPro"/>
</dbReference>
<evidence type="ECO:0000259" key="7">
    <source>
        <dbReference type="PROSITE" id="PS51012"/>
    </source>
</evidence>
<dbReference type="InterPro" id="IPR051784">
    <property type="entry name" value="Nod_factor_ABC_transporter"/>
</dbReference>
<feature type="transmembrane region" description="Helical" evidence="6">
    <location>
        <begin position="164"/>
        <end position="190"/>
    </location>
</feature>
<feature type="transmembrane region" description="Helical" evidence="6">
    <location>
        <begin position="49"/>
        <end position="73"/>
    </location>
</feature>
<feature type="transmembrane region" description="Helical" evidence="6">
    <location>
        <begin position="129"/>
        <end position="158"/>
    </location>
</feature>
<reference evidence="8 9" key="2">
    <citation type="submission" date="2020-08" db="EMBL/GenBank/DDBJ databases">
        <title>The Agave Microbiome: Exploring the role of microbial communities in plant adaptations to desert environments.</title>
        <authorList>
            <person name="Partida-Martinez L.P."/>
        </authorList>
    </citation>
    <scope>NUCLEOTIDE SEQUENCE [LARGE SCALE GENOMIC DNA]</scope>
    <source>
        <strain evidence="8 9">AT2.17</strain>
    </source>
</reference>
<evidence type="ECO:0000256" key="6">
    <source>
        <dbReference type="RuleBase" id="RU361157"/>
    </source>
</evidence>
<feature type="transmembrane region" description="Helical" evidence="6">
    <location>
        <begin position="85"/>
        <end position="108"/>
    </location>
</feature>
<evidence type="ECO:0000256" key="2">
    <source>
        <dbReference type="ARBA" id="ARBA00022692"/>
    </source>
</evidence>
<comment type="caution">
    <text evidence="8">The sequence shown here is derived from an EMBL/GenBank/DDBJ whole genome shotgun (WGS) entry which is preliminary data.</text>
</comment>
<reference evidence="8 9" key="1">
    <citation type="submission" date="2020-07" db="EMBL/GenBank/DDBJ databases">
        <authorList>
            <person name="Partida-Martinez L."/>
            <person name="Huntemann M."/>
            <person name="Clum A."/>
            <person name="Wang J."/>
            <person name="Palaniappan K."/>
            <person name="Ritter S."/>
            <person name="Chen I.-M."/>
            <person name="Stamatis D."/>
            <person name="Reddy T."/>
            <person name="O'Malley R."/>
            <person name="Daum C."/>
            <person name="Shapiro N."/>
            <person name="Ivanova N."/>
            <person name="Kyrpides N."/>
            <person name="Woyke T."/>
        </authorList>
    </citation>
    <scope>NUCLEOTIDE SEQUENCE [LARGE SCALE GENOMIC DNA]</scope>
    <source>
        <strain evidence="8 9">AT2.17</strain>
    </source>
</reference>
<dbReference type="PROSITE" id="PS51012">
    <property type="entry name" value="ABC_TM2"/>
    <property type="match status" value="1"/>
</dbReference>
<dbReference type="PIRSF" id="PIRSF006648">
    <property type="entry name" value="DrrB"/>
    <property type="match status" value="1"/>
</dbReference>
<dbReference type="PANTHER" id="PTHR43229:SF2">
    <property type="entry name" value="NODULATION PROTEIN J"/>
    <property type="match status" value="1"/>
</dbReference>
<dbReference type="RefSeq" id="WP_179618704.1">
    <property type="nucleotide sequence ID" value="NZ_JACCBW010000001.1"/>
</dbReference>
<evidence type="ECO:0000256" key="1">
    <source>
        <dbReference type="ARBA" id="ARBA00004141"/>
    </source>
</evidence>
<comment type="subcellular location">
    <subcellularLocation>
        <location evidence="6">Cell membrane</location>
        <topology evidence="6">Multi-pass membrane protein</topology>
    </subcellularLocation>
    <subcellularLocation>
        <location evidence="1">Membrane</location>
        <topology evidence="1">Multi-pass membrane protein</topology>
    </subcellularLocation>
</comment>
<keyword evidence="2 6" id="KW-0812">Transmembrane</keyword>
<feature type="transmembrane region" description="Helical" evidence="6">
    <location>
        <begin position="260"/>
        <end position="279"/>
    </location>
</feature>
<dbReference type="AlphaFoldDB" id="A0A7Y9H1C4"/>
<evidence type="ECO:0000256" key="4">
    <source>
        <dbReference type="ARBA" id="ARBA00023136"/>
    </source>
</evidence>
<evidence type="ECO:0000313" key="9">
    <source>
        <dbReference type="Proteomes" id="UP000549911"/>
    </source>
</evidence>
<evidence type="ECO:0000256" key="5">
    <source>
        <dbReference type="ARBA" id="ARBA00023251"/>
    </source>
</evidence>
<feature type="transmembrane region" description="Helical" evidence="6">
    <location>
        <begin position="202"/>
        <end position="223"/>
    </location>
</feature>
<keyword evidence="3 6" id="KW-1133">Transmembrane helix</keyword>
<protein>
    <recommendedName>
        <fullName evidence="6">Transport permease protein</fullName>
    </recommendedName>
</protein>
<organism evidence="8 9">
    <name type="scientific">Nocardioides cavernae</name>
    <dbReference type="NCBI Taxonomy" id="1921566"/>
    <lineage>
        <taxon>Bacteria</taxon>
        <taxon>Bacillati</taxon>
        <taxon>Actinomycetota</taxon>
        <taxon>Actinomycetes</taxon>
        <taxon>Propionibacteriales</taxon>
        <taxon>Nocardioidaceae</taxon>
        <taxon>Nocardioides</taxon>
    </lineage>
</organism>
<evidence type="ECO:0000256" key="3">
    <source>
        <dbReference type="ARBA" id="ARBA00022989"/>
    </source>
</evidence>
<keyword evidence="5" id="KW-0046">Antibiotic resistance</keyword>
<dbReference type="GO" id="GO:0046677">
    <property type="term" value="P:response to antibiotic"/>
    <property type="evidence" value="ECO:0007669"/>
    <property type="project" value="UniProtKB-KW"/>
</dbReference>
<keyword evidence="4 6" id="KW-0472">Membrane</keyword>
<dbReference type="Proteomes" id="UP000549911">
    <property type="component" value="Unassembled WGS sequence"/>
</dbReference>